<evidence type="ECO:0000256" key="3">
    <source>
        <dbReference type="ARBA" id="ARBA00023004"/>
    </source>
</evidence>
<proteinExistence type="predicted"/>
<dbReference type="Proteomes" id="UP000215383">
    <property type="component" value="Chromosome 1"/>
</dbReference>
<dbReference type="SUPFAM" id="SSF102114">
    <property type="entry name" value="Radical SAM enzymes"/>
    <property type="match status" value="1"/>
</dbReference>
<dbReference type="EMBL" id="LT906446">
    <property type="protein sequence ID" value="SNV05458.1"/>
    <property type="molecule type" value="Genomic_DNA"/>
</dbReference>
<accession>A0A239U7Q0</accession>
<keyword evidence="3" id="KW-0408">Iron</keyword>
<dbReference type="AlphaFoldDB" id="A0A239U7Q0"/>
<dbReference type="GO" id="GO:0051536">
    <property type="term" value="F:iron-sulfur cluster binding"/>
    <property type="evidence" value="ECO:0007669"/>
    <property type="project" value="UniProtKB-KW"/>
</dbReference>
<evidence type="ECO:0000256" key="2">
    <source>
        <dbReference type="ARBA" id="ARBA00022723"/>
    </source>
</evidence>
<dbReference type="GO" id="GO:0003824">
    <property type="term" value="F:catalytic activity"/>
    <property type="evidence" value="ECO:0007669"/>
    <property type="project" value="InterPro"/>
</dbReference>
<gene>
    <name evidence="6" type="primary">moaA_3</name>
    <name evidence="6" type="ORF">SAMEA4364220_02163</name>
</gene>
<keyword evidence="7" id="KW-1185">Reference proteome</keyword>
<dbReference type="Pfam" id="PF04055">
    <property type="entry name" value="Radical_SAM"/>
    <property type="match status" value="1"/>
</dbReference>
<name>A0A239U7Q0_9FIRM</name>
<dbReference type="RefSeq" id="WP_027889473.1">
    <property type="nucleotide sequence ID" value="NZ_LT906446.1"/>
</dbReference>
<sequence length="215" mass="24857">MILYTLQDNGYIDFSEKIKMYPTEKFNMYVNITNRCNCNCTFCLRHLKEDHKLWLKDGEPSVEEIKQAFLNAPMDNVKEIVICGFGEPTIRLDDLIKVLKFIREKYPQMKVRMNTNGLSDLEFGKSTAPMFEGLLNTISISLNESTAQKYLDVTRSRFGIKSYNAMLEFASQCKKYIPNVVVTIVDIIGEAEIAACKKVCEQYGLNLRIRKYEKN</sequence>
<dbReference type="InterPro" id="IPR013785">
    <property type="entry name" value="Aldolase_TIM"/>
</dbReference>
<dbReference type="PROSITE" id="PS51918">
    <property type="entry name" value="RADICAL_SAM"/>
    <property type="match status" value="1"/>
</dbReference>
<dbReference type="InterPro" id="IPR023821">
    <property type="entry name" value="rSAM_TatD-assoc"/>
</dbReference>
<feature type="domain" description="Radical SAM core" evidence="5">
    <location>
        <begin position="22"/>
        <end position="215"/>
    </location>
</feature>
<dbReference type="InterPro" id="IPR050377">
    <property type="entry name" value="Radical_SAM_PqqE_MftC-like"/>
</dbReference>
<evidence type="ECO:0000256" key="4">
    <source>
        <dbReference type="ARBA" id="ARBA00023014"/>
    </source>
</evidence>
<evidence type="ECO:0000313" key="7">
    <source>
        <dbReference type="Proteomes" id="UP000215383"/>
    </source>
</evidence>
<evidence type="ECO:0000313" key="6">
    <source>
        <dbReference type="EMBL" id="SNV05458.1"/>
    </source>
</evidence>
<organism evidence="6 7">
    <name type="scientific">Megamonas hypermegale</name>
    <dbReference type="NCBI Taxonomy" id="158847"/>
    <lineage>
        <taxon>Bacteria</taxon>
        <taxon>Bacillati</taxon>
        <taxon>Bacillota</taxon>
        <taxon>Negativicutes</taxon>
        <taxon>Selenomonadales</taxon>
        <taxon>Selenomonadaceae</taxon>
        <taxon>Megamonas</taxon>
    </lineage>
</organism>
<keyword evidence="2" id="KW-0479">Metal-binding</keyword>
<dbReference type="eggNOG" id="COG0535">
    <property type="taxonomic scope" value="Bacteria"/>
</dbReference>
<dbReference type="SFLD" id="SFLDS00029">
    <property type="entry name" value="Radical_SAM"/>
    <property type="match status" value="1"/>
</dbReference>
<dbReference type="PANTHER" id="PTHR11228">
    <property type="entry name" value="RADICAL SAM DOMAIN PROTEIN"/>
    <property type="match status" value="1"/>
</dbReference>
<dbReference type="OrthoDB" id="6258756at2"/>
<protein>
    <submittedName>
        <fullName evidence="6">Probable molybdopterin cofactor synthesis protein A</fullName>
    </submittedName>
</protein>
<reference evidence="6 7" key="1">
    <citation type="submission" date="2017-06" db="EMBL/GenBank/DDBJ databases">
        <authorList>
            <consortium name="Pathogen Informatics"/>
        </authorList>
    </citation>
    <scope>NUCLEOTIDE SEQUENCE [LARGE SCALE GENOMIC DNA]</scope>
    <source>
        <strain evidence="6 7">NCTC10570</strain>
    </source>
</reference>
<dbReference type="NCBIfam" id="TIGR04038">
    <property type="entry name" value="tatD_link_rSAM"/>
    <property type="match status" value="1"/>
</dbReference>
<keyword evidence="1" id="KW-0949">S-adenosyl-L-methionine</keyword>
<keyword evidence="4" id="KW-0411">Iron-sulfur</keyword>
<dbReference type="PANTHER" id="PTHR11228:SF27">
    <property type="entry name" value="GLYCYL-RADICAL ENZYME ACTIVATING ENZYME MJ1227-RELATED"/>
    <property type="match status" value="1"/>
</dbReference>
<evidence type="ECO:0000259" key="5">
    <source>
        <dbReference type="PROSITE" id="PS51918"/>
    </source>
</evidence>
<dbReference type="GeneID" id="78508140"/>
<dbReference type="InterPro" id="IPR007197">
    <property type="entry name" value="rSAM"/>
</dbReference>
<dbReference type="CDD" id="cd01335">
    <property type="entry name" value="Radical_SAM"/>
    <property type="match status" value="1"/>
</dbReference>
<dbReference type="InterPro" id="IPR058240">
    <property type="entry name" value="rSAM_sf"/>
</dbReference>
<dbReference type="GO" id="GO:0046872">
    <property type="term" value="F:metal ion binding"/>
    <property type="evidence" value="ECO:0007669"/>
    <property type="project" value="UniProtKB-KW"/>
</dbReference>
<dbReference type="Gene3D" id="3.20.20.70">
    <property type="entry name" value="Aldolase class I"/>
    <property type="match status" value="1"/>
</dbReference>
<evidence type="ECO:0000256" key="1">
    <source>
        <dbReference type="ARBA" id="ARBA00022691"/>
    </source>
</evidence>
<dbReference type="SFLD" id="SFLDG01111">
    <property type="entry name" value="Uncharacterised_Radical_SAM_Su"/>
    <property type="match status" value="1"/>
</dbReference>